<feature type="transmembrane region" description="Helical" evidence="1">
    <location>
        <begin position="141"/>
        <end position="163"/>
    </location>
</feature>
<sequence length="440" mass="48132">MLEPRSLIELVEQPRVQQRKGGTSSIFGSRPDRGNKSCCSKGCATACINCAIVGSTTVGVVLGLSSASYGHIPNGAPVSLRQIIQDPETMFAHFGFVSGPMVFIFLKGFFNFVVQMALYVGMDMCQGRDAIRKKFEEPQRLSTLSFLFQTIGLTSTTFAYTRITAAAQPWASWRGWEIWSFLISQHMGTITLLVGLCSNLIAAVLIDDAEEIGYDERAVGRCLVVCGLAVGTPVWLSLGSTAWPCILFLGLTTPVCLKVLFRLPCVASFGNPTLREMVRMLLFREHGADGLSAWALLTVSSCVCFSILSVLVGVDRTDTWLLVGTTYVSLLFPLVATSAVLSLVCNTAPPQMLAFWMSMSLVYITIMTIPASILSWDGDIRIGGCAPAAFMGKQARPFFRHTFFLPAEDALETAKATVDDDYVFTRKFLLWLSQVVSFFT</sequence>
<keyword evidence="1" id="KW-0472">Membrane</keyword>
<gene>
    <name evidence="2" type="ORF">PCOR1329_LOCUS57762</name>
</gene>
<evidence type="ECO:0000313" key="2">
    <source>
        <dbReference type="EMBL" id="CAK0872230.1"/>
    </source>
</evidence>
<feature type="transmembrane region" description="Helical" evidence="1">
    <location>
        <begin position="320"/>
        <end position="341"/>
    </location>
</feature>
<comment type="caution">
    <text evidence="2">The sequence shown here is derived from an EMBL/GenBank/DDBJ whole genome shotgun (WGS) entry which is preliminary data.</text>
</comment>
<proteinExistence type="predicted"/>
<organism evidence="2 3">
    <name type="scientific">Prorocentrum cordatum</name>
    <dbReference type="NCBI Taxonomy" id="2364126"/>
    <lineage>
        <taxon>Eukaryota</taxon>
        <taxon>Sar</taxon>
        <taxon>Alveolata</taxon>
        <taxon>Dinophyceae</taxon>
        <taxon>Prorocentrales</taxon>
        <taxon>Prorocentraceae</taxon>
        <taxon>Prorocentrum</taxon>
    </lineage>
</organism>
<keyword evidence="1" id="KW-0812">Transmembrane</keyword>
<name>A0ABN9VGA3_9DINO</name>
<protein>
    <submittedName>
        <fullName evidence="2">Uncharacterized protein</fullName>
    </submittedName>
</protein>
<feature type="transmembrane region" description="Helical" evidence="1">
    <location>
        <begin position="353"/>
        <end position="376"/>
    </location>
</feature>
<dbReference type="EMBL" id="CAUYUJ010017149">
    <property type="protein sequence ID" value="CAK0872230.1"/>
    <property type="molecule type" value="Genomic_DNA"/>
</dbReference>
<keyword evidence="1" id="KW-1133">Transmembrane helix</keyword>
<evidence type="ECO:0000256" key="1">
    <source>
        <dbReference type="SAM" id="Phobius"/>
    </source>
</evidence>
<feature type="transmembrane region" description="Helical" evidence="1">
    <location>
        <begin position="218"/>
        <end position="236"/>
    </location>
</feature>
<keyword evidence="3" id="KW-1185">Reference proteome</keyword>
<feature type="transmembrane region" description="Helical" evidence="1">
    <location>
        <begin position="291"/>
        <end position="314"/>
    </location>
</feature>
<reference evidence="2" key="1">
    <citation type="submission" date="2023-10" db="EMBL/GenBank/DDBJ databases">
        <authorList>
            <person name="Chen Y."/>
            <person name="Shah S."/>
            <person name="Dougan E. K."/>
            <person name="Thang M."/>
            <person name="Chan C."/>
        </authorList>
    </citation>
    <scope>NUCLEOTIDE SEQUENCE [LARGE SCALE GENOMIC DNA]</scope>
</reference>
<accession>A0ABN9VGA3</accession>
<feature type="transmembrane region" description="Helical" evidence="1">
    <location>
        <begin position="183"/>
        <end position="206"/>
    </location>
</feature>
<evidence type="ECO:0000313" key="3">
    <source>
        <dbReference type="Proteomes" id="UP001189429"/>
    </source>
</evidence>
<feature type="transmembrane region" description="Helical" evidence="1">
    <location>
        <begin position="101"/>
        <end position="120"/>
    </location>
</feature>
<dbReference type="Proteomes" id="UP001189429">
    <property type="component" value="Unassembled WGS sequence"/>
</dbReference>